<comment type="caution">
    <text evidence="1">The sequence shown here is derived from an EMBL/GenBank/DDBJ whole genome shotgun (WGS) entry which is preliminary data.</text>
</comment>
<organism evidence="1 2">
    <name type="scientific">Heracleum sosnowskyi</name>
    <dbReference type="NCBI Taxonomy" id="360622"/>
    <lineage>
        <taxon>Eukaryota</taxon>
        <taxon>Viridiplantae</taxon>
        <taxon>Streptophyta</taxon>
        <taxon>Embryophyta</taxon>
        <taxon>Tracheophyta</taxon>
        <taxon>Spermatophyta</taxon>
        <taxon>Magnoliopsida</taxon>
        <taxon>eudicotyledons</taxon>
        <taxon>Gunneridae</taxon>
        <taxon>Pentapetalae</taxon>
        <taxon>asterids</taxon>
        <taxon>campanulids</taxon>
        <taxon>Apiales</taxon>
        <taxon>Apiaceae</taxon>
        <taxon>Apioideae</taxon>
        <taxon>apioid superclade</taxon>
        <taxon>Tordylieae</taxon>
        <taxon>Tordyliinae</taxon>
        <taxon>Heracleum</taxon>
    </lineage>
</organism>
<reference evidence="1" key="2">
    <citation type="submission" date="2023-05" db="EMBL/GenBank/DDBJ databases">
        <authorList>
            <person name="Schelkunov M.I."/>
        </authorList>
    </citation>
    <scope>NUCLEOTIDE SEQUENCE</scope>
    <source>
        <strain evidence="1">Hsosn_3</strain>
        <tissue evidence="1">Leaf</tissue>
    </source>
</reference>
<dbReference type="EMBL" id="JAUIZM010000010">
    <property type="protein sequence ID" value="KAK1362329.1"/>
    <property type="molecule type" value="Genomic_DNA"/>
</dbReference>
<sequence length="296" mass="34735">MWKEERTNKYCTKGTPEFSICCVKGEIEFPKEKLTPSYMWQLLNANKKGSKFKKSIRIYNSLFAFTSTGGRVDHSVNCGEAPYVYRLNGQNHHLFGSLIPDKGQDPKFCQLYIYDTQNETKNRLEWINVRDGKNVDAEIVDGLKTMLDETNDLVHEFRTQRDRFEQDQVTELEITLKISRSDKGRENNIVGEDDLSRIMVGDLDDHCDDGFHVHLQYGSSQKKKGKKTRKRTLISMKEYYSYKFQVRMNEGMTPRLDDIRKKEVFGKCVEVMYVVEFQKLSMYTTFPKIVFSKHYI</sequence>
<dbReference type="AlphaFoldDB" id="A0AAD8M785"/>
<protein>
    <submittedName>
        <fullName evidence="1">Uncharacterized protein</fullName>
    </submittedName>
</protein>
<evidence type="ECO:0000313" key="1">
    <source>
        <dbReference type="EMBL" id="KAK1362329.1"/>
    </source>
</evidence>
<accession>A0AAD8M785</accession>
<dbReference type="PANTHER" id="PTHR45786:SF74">
    <property type="entry name" value="ATP-DEPENDENT DNA HELICASE"/>
    <property type="match status" value="1"/>
</dbReference>
<gene>
    <name evidence="1" type="ORF">POM88_046803</name>
</gene>
<evidence type="ECO:0000313" key="2">
    <source>
        <dbReference type="Proteomes" id="UP001237642"/>
    </source>
</evidence>
<reference evidence="1" key="1">
    <citation type="submission" date="2023-02" db="EMBL/GenBank/DDBJ databases">
        <title>Genome of toxic invasive species Heracleum sosnowskyi carries increased number of genes despite the absence of recent whole-genome duplications.</title>
        <authorList>
            <person name="Schelkunov M."/>
            <person name="Shtratnikova V."/>
            <person name="Makarenko M."/>
            <person name="Klepikova A."/>
            <person name="Omelchenko D."/>
            <person name="Novikova G."/>
            <person name="Obukhova E."/>
            <person name="Bogdanov V."/>
            <person name="Penin A."/>
            <person name="Logacheva M."/>
        </authorList>
    </citation>
    <scope>NUCLEOTIDE SEQUENCE</scope>
    <source>
        <strain evidence="1">Hsosn_3</strain>
        <tissue evidence="1">Leaf</tissue>
    </source>
</reference>
<name>A0AAD8M785_9APIA</name>
<keyword evidence="2" id="KW-1185">Reference proteome</keyword>
<dbReference type="Proteomes" id="UP001237642">
    <property type="component" value="Unassembled WGS sequence"/>
</dbReference>
<proteinExistence type="predicted"/>
<dbReference type="PANTHER" id="PTHR45786">
    <property type="entry name" value="DNA BINDING PROTEIN-LIKE"/>
    <property type="match status" value="1"/>
</dbReference>